<dbReference type="KEGG" id="cak:Caul_3396"/>
<name>B0T4Z6_CAUSK</name>
<evidence type="ECO:0000256" key="1">
    <source>
        <dbReference type="SAM" id="MobiDB-lite"/>
    </source>
</evidence>
<sequence precursor="true">MATAFLLALALLAQDAPVSTAPTASAPPPRTQPAATAPTDDYGYVGWCYGALGGYVELYDKVMPEVTRIEKTFPGPDGFTAAMKEYPAMRDQAKKDLLVYRSAIVAAEKASPRPISEYGAAAIKKGHSVWSGADQVDKARLAQVWMSWSPPGDCDTRAKALESKSTLFGQALNYNVKKGEAPASEAKPPEAAPADLTPYAAVTPAAPAAEPETSAPAPKPTVVKKTPAKPAAKPVAKKTASAPAPEAAPVAEAEPAKPLTLDSYLGGAPIPQTPTPEPVAKPATRKATETVVDPSNPQPCAGSLVPAKRNGKSVLICKAD</sequence>
<dbReference type="AlphaFoldDB" id="B0T4Z6"/>
<proteinExistence type="predicted"/>
<reference evidence="3" key="1">
    <citation type="submission" date="2008-01" db="EMBL/GenBank/DDBJ databases">
        <title>Complete sequence of chromosome of Caulobacter sp. K31.</title>
        <authorList>
            <consortium name="US DOE Joint Genome Institute"/>
            <person name="Copeland A."/>
            <person name="Lucas S."/>
            <person name="Lapidus A."/>
            <person name="Barry K."/>
            <person name="Glavina del Rio T."/>
            <person name="Dalin E."/>
            <person name="Tice H."/>
            <person name="Pitluck S."/>
            <person name="Bruce D."/>
            <person name="Goodwin L."/>
            <person name="Thompson L.S."/>
            <person name="Brettin T."/>
            <person name="Detter J.C."/>
            <person name="Han C."/>
            <person name="Schmutz J."/>
            <person name="Larimer F."/>
            <person name="Land M."/>
            <person name="Hauser L."/>
            <person name="Kyrpides N."/>
            <person name="Kim E."/>
            <person name="Stephens C."/>
            <person name="Richardson P."/>
        </authorList>
    </citation>
    <scope>NUCLEOTIDE SEQUENCE [LARGE SCALE GENOMIC DNA]</scope>
    <source>
        <strain evidence="3">K31</strain>
    </source>
</reference>
<dbReference type="EMBL" id="CP000927">
    <property type="protein sequence ID" value="ABZ72523.1"/>
    <property type="molecule type" value="Genomic_DNA"/>
</dbReference>
<feature type="compositionally biased region" description="Low complexity" evidence="1">
    <location>
        <begin position="205"/>
        <end position="258"/>
    </location>
</feature>
<evidence type="ECO:0000313" key="3">
    <source>
        <dbReference type="EMBL" id="ABZ72523.1"/>
    </source>
</evidence>
<dbReference type="OrthoDB" id="7172192at2"/>
<feature type="region of interest" description="Disordered" evidence="1">
    <location>
        <begin position="205"/>
        <end position="320"/>
    </location>
</feature>
<organism evidence="3">
    <name type="scientific">Caulobacter sp. (strain K31)</name>
    <dbReference type="NCBI Taxonomy" id="366602"/>
    <lineage>
        <taxon>Bacteria</taxon>
        <taxon>Pseudomonadati</taxon>
        <taxon>Pseudomonadota</taxon>
        <taxon>Alphaproteobacteria</taxon>
        <taxon>Caulobacterales</taxon>
        <taxon>Caulobacteraceae</taxon>
        <taxon>Caulobacter</taxon>
    </lineage>
</organism>
<gene>
    <name evidence="3" type="ordered locus">Caul_3396</name>
</gene>
<feature type="signal peptide" evidence="2">
    <location>
        <begin position="1"/>
        <end position="21"/>
    </location>
</feature>
<feature type="chain" id="PRO_5002753046" evidence="2">
    <location>
        <begin position="22"/>
        <end position="320"/>
    </location>
</feature>
<keyword evidence="2" id="KW-0732">Signal</keyword>
<dbReference type="HOGENOM" id="CLU_075259_0_0_5"/>
<dbReference type="eggNOG" id="ENOG5033D9K">
    <property type="taxonomic scope" value="Bacteria"/>
</dbReference>
<protein>
    <submittedName>
        <fullName evidence="3">Uncharacterized protein</fullName>
    </submittedName>
</protein>
<evidence type="ECO:0000256" key="2">
    <source>
        <dbReference type="SAM" id="SignalP"/>
    </source>
</evidence>
<accession>B0T4Z6</accession>